<feature type="region of interest" description="Disordered" evidence="1">
    <location>
        <begin position="54"/>
        <end position="87"/>
    </location>
</feature>
<accession>A0A4C1TYG0</accession>
<dbReference type="Proteomes" id="UP000299102">
    <property type="component" value="Unassembled WGS sequence"/>
</dbReference>
<sequence>MTHRQNAPQTNRRTLFFYVELRPLQTRRRTLLSYLRHKRHSALRLLKSSYAAQCPDKQTRPPAGARRAPAPVRASQKRGRTCYYDFA</sequence>
<name>A0A4C1TYG0_EUMVA</name>
<dbReference type="AlphaFoldDB" id="A0A4C1TYG0"/>
<comment type="caution">
    <text evidence="2">The sequence shown here is derived from an EMBL/GenBank/DDBJ whole genome shotgun (WGS) entry which is preliminary data.</text>
</comment>
<reference evidence="2 3" key="1">
    <citation type="journal article" date="2019" name="Commun. Biol.">
        <title>The bagworm genome reveals a unique fibroin gene that provides high tensile strength.</title>
        <authorList>
            <person name="Kono N."/>
            <person name="Nakamura H."/>
            <person name="Ohtoshi R."/>
            <person name="Tomita M."/>
            <person name="Numata K."/>
            <person name="Arakawa K."/>
        </authorList>
    </citation>
    <scope>NUCLEOTIDE SEQUENCE [LARGE SCALE GENOMIC DNA]</scope>
</reference>
<gene>
    <name evidence="2" type="ORF">EVAR_83414_1</name>
</gene>
<evidence type="ECO:0000256" key="1">
    <source>
        <dbReference type="SAM" id="MobiDB-lite"/>
    </source>
</evidence>
<keyword evidence="3" id="KW-1185">Reference proteome</keyword>
<organism evidence="2 3">
    <name type="scientific">Eumeta variegata</name>
    <name type="common">Bagworm moth</name>
    <name type="synonym">Eumeta japonica</name>
    <dbReference type="NCBI Taxonomy" id="151549"/>
    <lineage>
        <taxon>Eukaryota</taxon>
        <taxon>Metazoa</taxon>
        <taxon>Ecdysozoa</taxon>
        <taxon>Arthropoda</taxon>
        <taxon>Hexapoda</taxon>
        <taxon>Insecta</taxon>
        <taxon>Pterygota</taxon>
        <taxon>Neoptera</taxon>
        <taxon>Endopterygota</taxon>
        <taxon>Lepidoptera</taxon>
        <taxon>Glossata</taxon>
        <taxon>Ditrysia</taxon>
        <taxon>Tineoidea</taxon>
        <taxon>Psychidae</taxon>
        <taxon>Oiketicinae</taxon>
        <taxon>Eumeta</taxon>
    </lineage>
</organism>
<evidence type="ECO:0000313" key="3">
    <source>
        <dbReference type="Proteomes" id="UP000299102"/>
    </source>
</evidence>
<dbReference type="EMBL" id="BGZK01000104">
    <property type="protein sequence ID" value="GBP19101.1"/>
    <property type="molecule type" value="Genomic_DNA"/>
</dbReference>
<protein>
    <submittedName>
        <fullName evidence="2">Uncharacterized protein</fullName>
    </submittedName>
</protein>
<proteinExistence type="predicted"/>
<evidence type="ECO:0000313" key="2">
    <source>
        <dbReference type="EMBL" id="GBP19101.1"/>
    </source>
</evidence>
<feature type="compositionally biased region" description="Low complexity" evidence="1">
    <location>
        <begin position="60"/>
        <end position="74"/>
    </location>
</feature>